<dbReference type="EMBL" id="JAQQKV010000002">
    <property type="protein sequence ID" value="MDC7676976.1"/>
    <property type="molecule type" value="Genomic_DNA"/>
</dbReference>
<dbReference type="Gene3D" id="3.40.50.620">
    <property type="entry name" value="HUPs"/>
    <property type="match status" value="1"/>
</dbReference>
<gene>
    <name evidence="4" type="primary">cysH</name>
    <name evidence="6" type="ORF">PQU98_12585</name>
</gene>
<comment type="caution">
    <text evidence="6">The sequence shown here is derived from an EMBL/GenBank/DDBJ whole genome shotgun (WGS) entry which is preliminary data.</text>
</comment>
<comment type="pathway">
    <text evidence="3 4">Sulfur metabolism; hydrogen sulfide biosynthesis; sulfite from sulfate.</text>
</comment>
<dbReference type="PANTHER" id="PTHR46509:SF1">
    <property type="entry name" value="PHOSPHOADENOSINE PHOSPHOSULFATE REDUCTASE"/>
    <property type="match status" value="1"/>
</dbReference>
<dbReference type="SUPFAM" id="SSF52402">
    <property type="entry name" value="Adenine nucleotide alpha hydrolases-like"/>
    <property type="match status" value="1"/>
</dbReference>
<dbReference type="NCBIfam" id="NF002537">
    <property type="entry name" value="PRK02090.1"/>
    <property type="match status" value="1"/>
</dbReference>
<dbReference type="RefSeq" id="WP_272745290.1">
    <property type="nucleotide sequence ID" value="NZ_JAQQKV010000002.1"/>
</dbReference>
<dbReference type="NCBIfam" id="TIGR00434">
    <property type="entry name" value="cysH"/>
    <property type="match status" value="1"/>
</dbReference>
<dbReference type="InterPro" id="IPR004511">
    <property type="entry name" value="PAPS/APS_Rdtase"/>
</dbReference>
<name>A0ABT5HLE6_9CAUL</name>
<comment type="catalytic activity">
    <reaction evidence="4">
        <text>[thioredoxin]-disulfide + sulfite + AMP + 2 H(+) = adenosine 5'-phosphosulfate + [thioredoxin]-dithiol</text>
        <dbReference type="Rhea" id="RHEA:21976"/>
        <dbReference type="Rhea" id="RHEA-COMP:10698"/>
        <dbReference type="Rhea" id="RHEA-COMP:10700"/>
        <dbReference type="ChEBI" id="CHEBI:15378"/>
        <dbReference type="ChEBI" id="CHEBI:17359"/>
        <dbReference type="ChEBI" id="CHEBI:29950"/>
        <dbReference type="ChEBI" id="CHEBI:50058"/>
        <dbReference type="ChEBI" id="CHEBI:58243"/>
        <dbReference type="ChEBI" id="CHEBI:456215"/>
        <dbReference type="EC" id="1.8.4.10"/>
    </reaction>
</comment>
<keyword evidence="4" id="KW-0479">Metal-binding</keyword>
<feature type="binding site" evidence="4">
    <location>
        <position position="129"/>
    </location>
    <ligand>
        <name>[4Fe-4S] cluster</name>
        <dbReference type="ChEBI" id="CHEBI:49883"/>
    </ligand>
</feature>
<dbReference type="PIRSF" id="PIRSF000857">
    <property type="entry name" value="PAPS_reductase"/>
    <property type="match status" value="1"/>
</dbReference>
<dbReference type="InterPro" id="IPR002500">
    <property type="entry name" value="PAPS_reduct_dom"/>
</dbReference>
<dbReference type="HAMAP" id="MF_00063">
    <property type="entry name" value="CysH"/>
    <property type="match status" value="1"/>
</dbReference>
<protein>
    <recommendedName>
        <fullName evidence="4">Adenosine 5'-phosphosulfate reductase</fullName>
        <shortName evidence="4">APS reductase</shortName>
        <ecNumber evidence="4">1.8.4.10</ecNumber>
    </recommendedName>
    <alternativeName>
        <fullName evidence="4">5'-adenylylsulfate reductase</fullName>
    </alternativeName>
    <alternativeName>
        <fullName evidence="4">Thioredoxin-dependent 5'-adenylylsulfate reductase</fullName>
    </alternativeName>
</protein>
<evidence type="ECO:0000259" key="5">
    <source>
        <dbReference type="Pfam" id="PF01507"/>
    </source>
</evidence>
<comment type="similarity">
    <text evidence="1 4">Belongs to the PAPS reductase family. CysH subfamily.</text>
</comment>
<evidence type="ECO:0000256" key="1">
    <source>
        <dbReference type="ARBA" id="ARBA00009732"/>
    </source>
</evidence>
<feature type="binding site" evidence="4">
    <location>
        <position position="130"/>
    </location>
    <ligand>
        <name>[4Fe-4S] cluster</name>
        <dbReference type="ChEBI" id="CHEBI:49883"/>
    </ligand>
</feature>
<keyword evidence="4" id="KW-0963">Cytoplasm</keyword>
<dbReference type="PANTHER" id="PTHR46509">
    <property type="entry name" value="PHOSPHOADENOSINE PHOSPHOSULFATE REDUCTASE"/>
    <property type="match status" value="1"/>
</dbReference>
<accession>A0ABT5HLE6</accession>
<keyword evidence="4" id="KW-0408">Iron</keyword>
<dbReference type="EC" id="1.8.4.10" evidence="4"/>
<sequence length="248" mass="27530">MTMIINNLADQVASAEALRAAELSARYESWTAQDILRDAIEHEFIGSIALSSSFGADSAVMLHLIAQINKDLPVIFLDTDRHFFQTLQYRDQLAKILGLTNLINLKADKGEEQDFDPKGNLWKLAPDACCALRKVRPLNKITDDYTAWITGRKRHQAATRANMPIVEWDGRNFKVNPLANWTADDIADYIEAHALPPHPLVEQGYPSIGCFTCTKPVEAGEDARAGRWAGQDKTECGIHKPIFGGDGI</sequence>
<comment type="cofactor">
    <cofactor evidence="4">
        <name>[4Fe-4S] cluster</name>
        <dbReference type="ChEBI" id="CHEBI:49883"/>
    </cofactor>
    <text evidence="4">Binds 1 [4Fe-4S] cluster per subunit.</text>
</comment>
<proteinExistence type="inferred from homology"/>
<dbReference type="InterPro" id="IPR014729">
    <property type="entry name" value="Rossmann-like_a/b/a_fold"/>
</dbReference>
<feature type="binding site" evidence="4">
    <location>
        <position position="210"/>
    </location>
    <ligand>
        <name>[4Fe-4S] cluster</name>
        <dbReference type="ChEBI" id="CHEBI:49883"/>
    </ligand>
</feature>
<organism evidence="6 7">
    <name type="scientific">Asticcacaulis machinosus</name>
    <dbReference type="NCBI Taxonomy" id="2984211"/>
    <lineage>
        <taxon>Bacteria</taxon>
        <taxon>Pseudomonadati</taxon>
        <taxon>Pseudomonadota</taxon>
        <taxon>Alphaproteobacteria</taxon>
        <taxon>Caulobacterales</taxon>
        <taxon>Caulobacteraceae</taxon>
        <taxon>Asticcacaulis</taxon>
    </lineage>
</organism>
<evidence type="ECO:0000256" key="4">
    <source>
        <dbReference type="HAMAP-Rule" id="MF_00063"/>
    </source>
</evidence>
<keyword evidence="2 4" id="KW-0560">Oxidoreductase</keyword>
<dbReference type="CDD" id="cd23945">
    <property type="entry name" value="PAPS_reductase"/>
    <property type="match status" value="1"/>
</dbReference>
<evidence type="ECO:0000256" key="3">
    <source>
        <dbReference type="ARBA" id="ARBA00024327"/>
    </source>
</evidence>
<evidence type="ECO:0000313" key="6">
    <source>
        <dbReference type="EMBL" id="MDC7676976.1"/>
    </source>
</evidence>
<feature type="binding site" evidence="4">
    <location>
        <position position="213"/>
    </location>
    <ligand>
        <name>[4Fe-4S] cluster</name>
        <dbReference type="ChEBI" id="CHEBI:49883"/>
    </ligand>
</feature>
<dbReference type="Pfam" id="PF01507">
    <property type="entry name" value="PAPS_reduct"/>
    <property type="match status" value="1"/>
</dbReference>
<keyword evidence="4" id="KW-0411">Iron-sulfur</keyword>
<feature type="domain" description="Phosphoadenosine phosphosulphate reductase" evidence="5">
    <location>
        <begin position="48"/>
        <end position="216"/>
    </location>
</feature>
<feature type="active site" description="Nucleophile; cysteine thiosulfonate intermediate" evidence="4">
    <location>
        <position position="236"/>
    </location>
</feature>
<comment type="subcellular location">
    <subcellularLocation>
        <location evidence="4">Cytoplasm</location>
    </subcellularLocation>
</comment>
<evidence type="ECO:0000313" key="7">
    <source>
        <dbReference type="Proteomes" id="UP001218579"/>
    </source>
</evidence>
<evidence type="ECO:0000256" key="2">
    <source>
        <dbReference type="ARBA" id="ARBA00023002"/>
    </source>
</evidence>
<reference evidence="6 7" key="1">
    <citation type="submission" date="2023-01" db="EMBL/GenBank/DDBJ databases">
        <title>Novel species of the genus Asticcacaulis isolated from rivers.</title>
        <authorList>
            <person name="Lu H."/>
        </authorList>
    </citation>
    <scope>NUCLEOTIDE SEQUENCE [LARGE SCALE GENOMIC DNA]</scope>
    <source>
        <strain evidence="6 7">LKC15W</strain>
    </source>
</reference>
<comment type="function">
    <text evidence="4">Catalyzes the formation of sulfite from adenosine 5'-phosphosulfate (APS) using thioredoxin as an electron donor.</text>
</comment>
<dbReference type="Proteomes" id="UP001218579">
    <property type="component" value="Unassembled WGS sequence"/>
</dbReference>
<keyword evidence="7" id="KW-1185">Reference proteome</keyword>
<dbReference type="GO" id="GO:0004604">
    <property type="term" value="F:phosphoadenylyl-sulfate reductase (thioredoxin) activity"/>
    <property type="evidence" value="ECO:0007669"/>
    <property type="project" value="UniProtKB-EC"/>
</dbReference>